<sequence>MSDIIESNPEILGGKPIIKGTRIPVALIFELIGLNYSITEILEEYPHLDSDIILHLLKIGKDATENLINVDIDEIISKGV</sequence>
<dbReference type="SUPFAM" id="SSF46689">
    <property type="entry name" value="Homeodomain-like"/>
    <property type="match status" value="1"/>
</dbReference>
<evidence type="ECO:0008006" key="2">
    <source>
        <dbReference type="Google" id="ProtNLM"/>
    </source>
</evidence>
<protein>
    <recommendedName>
        <fullName evidence="2">DUF433 domain-containing protein</fullName>
    </recommendedName>
</protein>
<proteinExistence type="predicted"/>
<accession>A0A0F9P089</accession>
<dbReference type="PANTHER" id="PTHR34849:SF3">
    <property type="entry name" value="SSR2962 PROTEIN"/>
    <property type="match status" value="1"/>
</dbReference>
<gene>
    <name evidence="1" type="ORF">LCGC14_1197850</name>
</gene>
<dbReference type="InterPro" id="IPR036388">
    <property type="entry name" value="WH-like_DNA-bd_sf"/>
</dbReference>
<name>A0A0F9P089_9ZZZZ</name>
<organism evidence="1">
    <name type="scientific">marine sediment metagenome</name>
    <dbReference type="NCBI Taxonomy" id="412755"/>
    <lineage>
        <taxon>unclassified sequences</taxon>
        <taxon>metagenomes</taxon>
        <taxon>ecological metagenomes</taxon>
    </lineage>
</organism>
<dbReference type="Gene3D" id="1.10.10.10">
    <property type="entry name" value="Winged helix-like DNA-binding domain superfamily/Winged helix DNA-binding domain"/>
    <property type="match status" value="1"/>
</dbReference>
<dbReference type="EMBL" id="LAZR01006134">
    <property type="protein sequence ID" value="KKM94480.1"/>
    <property type="molecule type" value="Genomic_DNA"/>
</dbReference>
<evidence type="ECO:0000313" key="1">
    <source>
        <dbReference type="EMBL" id="KKM94480.1"/>
    </source>
</evidence>
<dbReference type="InterPro" id="IPR009057">
    <property type="entry name" value="Homeodomain-like_sf"/>
</dbReference>
<comment type="caution">
    <text evidence="1">The sequence shown here is derived from an EMBL/GenBank/DDBJ whole genome shotgun (WGS) entry which is preliminary data.</text>
</comment>
<dbReference type="AlphaFoldDB" id="A0A0F9P089"/>
<dbReference type="Pfam" id="PF04255">
    <property type="entry name" value="DUF433"/>
    <property type="match status" value="1"/>
</dbReference>
<dbReference type="PANTHER" id="PTHR34849">
    <property type="entry name" value="SSL5025 PROTEIN"/>
    <property type="match status" value="1"/>
</dbReference>
<dbReference type="InterPro" id="IPR007367">
    <property type="entry name" value="DUF433"/>
</dbReference>
<reference evidence="1" key="1">
    <citation type="journal article" date="2015" name="Nature">
        <title>Complex archaea that bridge the gap between prokaryotes and eukaryotes.</title>
        <authorList>
            <person name="Spang A."/>
            <person name="Saw J.H."/>
            <person name="Jorgensen S.L."/>
            <person name="Zaremba-Niedzwiedzka K."/>
            <person name="Martijn J."/>
            <person name="Lind A.E."/>
            <person name="van Eijk R."/>
            <person name="Schleper C."/>
            <person name="Guy L."/>
            <person name="Ettema T.J."/>
        </authorList>
    </citation>
    <scope>NUCLEOTIDE SEQUENCE</scope>
</reference>